<feature type="transmembrane region" description="Helical" evidence="1">
    <location>
        <begin position="33"/>
        <end position="51"/>
    </location>
</feature>
<evidence type="ECO:0000256" key="1">
    <source>
        <dbReference type="SAM" id="Phobius"/>
    </source>
</evidence>
<reference evidence="3" key="1">
    <citation type="journal article" date="2019" name="Int. J. Syst. Evol. Microbiol.">
        <title>The Global Catalogue of Microorganisms (GCM) 10K type strain sequencing project: providing services to taxonomists for standard genome sequencing and annotation.</title>
        <authorList>
            <consortium name="The Broad Institute Genomics Platform"/>
            <consortium name="The Broad Institute Genome Sequencing Center for Infectious Disease"/>
            <person name="Wu L."/>
            <person name="Ma J."/>
        </authorList>
    </citation>
    <scope>NUCLEOTIDE SEQUENCE [LARGE SCALE GENOMIC DNA]</scope>
    <source>
        <strain evidence="3">CCUG 63830</strain>
    </source>
</reference>
<dbReference type="Proteomes" id="UP001596317">
    <property type="component" value="Unassembled WGS sequence"/>
</dbReference>
<feature type="transmembrane region" description="Helical" evidence="1">
    <location>
        <begin position="115"/>
        <end position="135"/>
    </location>
</feature>
<name>A0ABW1ZFC6_9DEIO</name>
<feature type="transmembrane region" description="Helical" evidence="1">
    <location>
        <begin position="164"/>
        <end position="197"/>
    </location>
</feature>
<keyword evidence="3" id="KW-1185">Reference proteome</keyword>
<protein>
    <recommendedName>
        <fullName evidence="4">DUF4013 domain-containing protein</fullName>
    </recommendedName>
</protein>
<dbReference type="RefSeq" id="WP_224605648.1">
    <property type="nucleotide sequence ID" value="NZ_JAIQXV010000003.1"/>
</dbReference>
<gene>
    <name evidence="2" type="ORF">ACFP90_00810</name>
</gene>
<evidence type="ECO:0000313" key="3">
    <source>
        <dbReference type="Proteomes" id="UP001596317"/>
    </source>
</evidence>
<keyword evidence="1" id="KW-0472">Membrane</keyword>
<comment type="caution">
    <text evidence="2">The sequence shown here is derived from an EMBL/GenBank/DDBJ whole genome shotgun (WGS) entry which is preliminary data.</text>
</comment>
<organism evidence="2 3">
    <name type="scientific">Deinococcus multiflagellatus</name>
    <dbReference type="NCBI Taxonomy" id="1656887"/>
    <lineage>
        <taxon>Bacteria</taxon>
        <taxon>Thermotogati</taxon>
        <taxon>Deinococcota</taxon>
        <taxon>Deinococci</taxon>
        <taxon>Deinococcales</taxon>
        <taxon>Deinococcaceae</taxon>
        <taxon>Deinococcus</taxon>
    </lineage>
</organism>
<evidence type="ECO:0000313" key="2">
    <source>
        <dbReference type="EMBL" id="MFC6659057.1"/>
    </source>
</evidence>
<sequence>MTASAQTITLATPLSLRTSFRFPVQHAQARREVLVGAALLLVFPLGWLLNMGHRILMVHAMHTGRPAWPTWPAWGEWGRWAELLRHGWLTFLGMVQYHSPAVVAEALAWQLHSPALHGLAALLWLLATAAVPGYMTHYCRALDPREIFDPWRALRRVREGGRAYWHAWGIALCALACSFLGVLVGGVGFLVSSVWFWQVAGFSFATVFTQRFGLGDGAGDAGALPA</sequence>
<keyword evidence="1" id="KW-1133">Transmembrane helix</keyword>
<keyword evidence="1" id="KW-0812">Transmembrane</keyword>
<dbReference type="EMBL" id="JBHSWB010000001">
    <property type="protein sequence ID" value="MFC6659057.1"/>
    <property type="molecule type" value="Genomic_DNA"/>
</dbReference>
<proteinExistence type="predicted"/>
<accession>A0ABW1ZFC6</accession>
<evidence type="ECO:0008006" key="4">
    <source>
        <dbReference type="Google" id="ProtNLM"/>
    </source>
</evidence>